<reference evidence="2" key="2">
    <citation type="submission" date="2025-08" db="UniProtKB">
        <authorList>
            <consortium name="Ensembl"/>
        </authorList>
    </citation>
    <scope>IDENTIFICATION</scope>
</reference>
<proteinExistence type="predicted"/>
<keyword evidence="3" id="KW-1185">Reference proteome</keyword>
<feature type="transmembrane region" description="Helical" evidence="1">
    <location>
        <begin position="72"/>
        <end position="91"/>
    </location>
</feature>
<keyword evidence="1" id="KW-0812">Transmembrane</keyword>
<dbReference type="Ensembl" id="ENSMFAT00000075432.1">
    <property type="protein sequence ID" value="ENSMFAP00000046600.1"/>
    <property type="gene ID" value="ENSMFAG00000064125.1"/>
</dbReference>
<dbReference type="PRINTS" id="PR02045">
    <property type="entry name" value="F138DOMAIN"/>
</dbReference>
<dbReference type="AlphaFoldDB" id="A0A7N9I9K9"/>
<reference evidence="2" key="3">
    <citation type="submission" date="2025-09" db="UniProtKB">
        <authorList>
            <consortium name="Ensembl"/>
        </authorList>
    </citation>
    <scope>IDENTIFICATION</scope>
</reference>
<dbReference type="PANTHER" id="PTHR12138">
    <property type="entry name" value="PRIMATE-EXPANDED PROTEIN FAMILY"/>
    <property type="match status" value="1"/>
</dbReference>
<accession>A0A7N9I9K9</accession>
<keyword evidence="1" id="KW-1133">Transmembrane helix</keyword>
<dbReference type="PANTHER" id="PTHR12138:SF162">
    <property type="entry name" value="CHROMOSOME UNDETERMINED SCAFFOLD_275, WHOLE GENOME SHOTGUN SEQUENCE"/>
    <property type="match status" value="1"/>
</dbReference>
<dbReference type="Proteomes" id="UP000233100">
    <property type="component" value="Chromosome 14"/>
</dbReference>
<name>A0A7N9I9K9_MACFA</name>
<protein>
    <submittedName>
        <fullName evidence="2">Uncharacterized protein</fullName>
    </submittedName>
</protein>
<evidence type="ECO:0000313" key="3">
    <source>
        <dbReference type="Proteomes" id="UP000233100"/>
    </source>
</evidence>
<evidence type="ECO:0000313" key="2">
    <source>
        <dbReference type="Ensembl" id="ENSMFAP00000046600.1"/>
    </source>
</evidence>
<keyword evidence="1" id="KW-0472">Membrane</keyword>
<reference evidence="2 3" key="1">
    <citation type="submission" date="2013-03" db="EMBL/GenBank/DDBJ databases">
        <authorList>
            <person name="Warren W."/>
            <person name="Wilson R.K."/>
        </authorList>
    </citation>
    <scope>NUCLEOTIDE SEQUENCE</scope>
</reference>
<sequence length="104" mass="12178">MKLVMLFKSAISLLSFFFFFFFLRWCLTLLSRLECSGMILAHCKLRLPDSHHSPASASGVARTTGTCHCTWLIFYFYFYLFLFLFLVEMGFHHFTQDGLNLLTL</sequence>
<organism evidence="2 3">
    <name type="scientific">Macaca fascicularis</name>
    <name type="common">Crab-eating macaque</name>
    <name type="synonym">Cynomolgus monkey</name>
    <dbReference type="NCBI Taxonomy" id="9541"/>
    <lineage>
        <taxon>Eukaryota</taxon>
        <taxon>Metazoa</taxon>
        <taxon>Chordata</taxon>
        <taxon>Craniata</taxon>
        <taxon>Vertebrata</taxon>
        <taxon>Euteleostomi</taxon>
        <taxon>Mammalia</taxon>
        <taxon>Eutheria</taxon>
        <taxon>Euarchontoglires</taxon>
        <taxon>Primates</taxon>
        <taxon>Haplorrhini</taxon>
        <taxon>Catarrhini</taxon>
        <taxon>Cercopithecidae</taxon>
        <taxon>Cercopithecinae</taxon>
        <taxon>Macaca</taxon>
    </lineage>
</organism>
<evidence type="ECO:0000256" key="1">
    <source>
        <dbReference type="SAM" id="Phobius"/>
    </source>
</evidence>
<dbReference type="GeneTree" id="ENSGT01150000286943"/>